<dbReference type="EMBL" id="LKHV01000001">
    <property type="protein sequence ID" value="KRG19986.1"/>
    <property type="molecule type" value="Genomic_DNA"/>
</dbReference>
<keyword evidence="4" id="KW-1185">Reference proteome</keyword>
<feature type="chain" id="PRO_5043129764" description="Periplasmic protein" evidence="1">
    <location>
        <begin position="22"/>
        <end position="119"/>
    </location>
</feature>
<evidence type="ECO:0000313" key="2">
    <source>
        <dbReference type="EMBL" id="KRG19986.1"/>
    </source>
</evidence>
<evidence type="ECO:0008006" key="5">
    <source>
        <dbReference type="Google" id="ProtNLM"/>
    </source>
</evidence>
<gene>
    <name evidence="2" type="ORF">CC99x_00207</name>
    <name evidence="3" type="ORF">CC99x_005900</name>
</gene>
<name>A0A0Q9YQK9_9GAMM</name>
<organism evidence="2">
    <name type="scientific">Candidatus Berkiella cookevillensis</name>
    <dbReference type="NCBI Taxonomy" id="437022"/>
    <lineage>
        <taxon>Bacteria</taxon>
        <taxon>Pseudomonadati</taxon>
        <taxon>Pseudomonadota</taxon>
        <taxon>Gammaproteobacteria</taxon>
        <taxon>Candidatus Berkiellales</taxon>
        <taxon>Candidatus Berkiellaceae</taxon>
        <taxon>Candidatus Berkiella</taxon>
    </lineage>
</organism>
<evidence type="ECO:0000313" key="4">
    <source>
        <dbReference type="Proteomes" id="UP000051494"/>
    </source>
</evidence>
<reference evidence="2" key="1">
    <citation type="submission" date="2015-09" db="EMBL/GenBank/DDBJ databases">
        <title>Draft Genome Sequences of Two Novel Amoeba-resistant Intranuclear Bacteria, Candidatus Berkiella cookevillensis and Candidatus Berkiella aquae.</title>
        <authorList>
            <person name="Mehari Y.T."/>
            <person name="Arivett B.A."/>
            <person name="Farone A.L."/>
            <person name="Gunderson J.H."/>
            <person name="Farone M.B."/>
        </authorList>
    </citation>
    <scope>NUCLEOTIDE SEQUENCE [LARGE SCALE GENOMIC DNA]</scope>
    <source>
        <strain evidence="2">CC99</strain>
    </source>
</reference>
<accession>A0A0Q9YQK9</accession>
<comment type="caution">
    <text evidence="2">The sequence shown here is derived from an EMBL/GenBank/DDBJ whole genome shotgun (WGS) entry which is preliminary data.</text>
</comment>
<evidence type="ECO:0000256" key="1">
    <source>
        <dbReference type="SAM" id="SignalP"/>
    </source>
</evidence>
<dbReference type="STRING" id="437022.CC99x_00207"/>
<keyword evidence="1" id="KW-0732">Signal</keyword>
<dbReference type="Proteomes" id="UP000051494">
    <property type="component" value="Unassembled WGS sequence"/>
</dbReference>
<reference evidence="3" key="3">
    <citation type="submission" date="2021-06" db="EMBL/GenBank/DDBJ databases">
        <title>Genomic Description and Analysis of Intracellular Bacteria, Candidatus Berkiella cookevillensis and Candidatus Berkiella aquae.</title>
        <authorList>
            <person name="Kidane D.T."/>
            <person name="Mehari Y.T."/>
            <person name="Rice F.C."/>
            <person name="Arivett B.A."/>
            <person name="Farone A.L."/>
            <person name="Berk S.G."/>
            <person name="Farone M.B."/>
        </authorList>
    </citation>
    <scope>NUCLEOTIDE SEQUENCE</scope>
    <source>
        <strain evidence="3">CC99</strain>
    </source>
</reference>
<sequence>MKSIPVLLSTALLTVSLSVFAGHHEKCEKKHGFMAEYFQNLSDEERAELKATKEKMKQLSHKERKAFRADVKNKWSELPKAEQDAFIAKNQEKIDKILDLRKEELVLRLYGMDLLKDKQ</sequence>
<dbReference type="RefSeq" id="WP_057622734.1">
    <property type="nucleotide sequence ID" value="NZ_LKHV02000001.1"/>
</dbReference>
<dbReference type="EMBL" id="LKHV02000001">
    <property type="protein sequence ID" value="MCS5708437.1"/>
    <property type="molecule type" value="Genomic_DNA"/>
</dbReference>
<evidence type="ECO:0000313" key="3">
    <source>
        <dbReference type="EMBL" id="MCS5708437.1"/>
    </source>
</evidence>
<dbReference type="AlphaFoldDB" id="A0A0Q9YQK9"/>
<reference evidence="3" key="2">
    <citation type="journal article" date="2016" name="Genome Announc.">
        <title>Draft Genome Sequences of Two Novel Amoeba-Resistant Intranuclear Bacteria, 'Candidatus Berkiella cookevillensis' and 'Candidatus Berkiella aquae'.</title>
        <authorList>
            <person name="Mehari Y.T."/>
            <person name="Arivett B.A."/>
            <person name="Farone A.L."/>
            <person name="Gunderson J.H."/>
            <person name="Farone M.B."/>
        </authorList>
    </citation>
    <scope>NUCLEOTIDE SEQUENCE</scope>
    <source>
        <strain evidence="3">CC99</strain>
    </source>
</reference>
<feature type="signal peptide" evidence="1">
    <location>
        <begin position="1"/>
        <end position="21"/>
    </location>
</feature>
<proteinExistence type="predicted"/>
<protein>
    <recommendedName>
        <fullName evidence="5">Periplasmic protein</fullName>
    </recommendedName>
</protein>